<dbReference type="Proteomes" id="UP000464787">
    <property type="component" value="Chromosome"/>
</dbReference>
<keyword evidence="2" id="KW-1185">Reference proteome</keyword>
<accession>A0A857J676</accession>
<gene>
    <name evidence="1" type="ORF">GT347_15885</name>
</gene>
<reference evidence="1 2" key="1">
    <citation type="submission" date="2020-01" db="EMBL/GenBank/DDBJ databases">
        <title>Genome sequencing of strain KACC 21265.</title>
        <authorList>
            <person name="Heo J."/>
            <person name="Kim S.-J."/>
            <person name="Kim J.-S."/>
            <person name="Hong S.-B."/>
            <person name="Kwon S.-W."/>
        </authorList>
    </citation>
    <scope>NUCLEOTIDE SEQUENCE [LARGE SCALE GENOMIC DNA]</scope>
    <source>
        <strain evidence="1 2">KACC 21265</strain>
    </source>
</reference>
<name>A0A857J676_9BURK</name>
<protein>
    <submittedName>
        <fullName evidence="1">Uncharacterized protein</fullName>
    </submittedName>
</protein>
<organism evidence="1 2">
    <name type="scientific">Xylophilus rhododendri</name>
    <dbReference type="NCBI Taxonomy" id="2697032"/>
    <lineage>
        <taxon>Bacteria</taxon>
        <taxon>Pseudomonadati</taxon>
        <taxon>Pseudomonadota</taxon>
        <taxon>Betaproteobacteria</taxon>
        <taxon>Burkholderiales</taxon>
        <taxon>Xylophilus</taxon>
    </lineage>
</organism>
<dbReference type="KEGG" id="xyk:GT347_15885"/>
<evidence type="ECO:0000313" key="1">
    <source>
        <dbReference type="EMBL" id="QHI99326.1"/>
    </source>
</evidence>
<sequence length="87" mass="9536">MAESTLATLTQSAITEVAQLRELLAAYTGLEKLLDPQRTAEPDRQELSTLLRLMNGGLHRQIELTESSLMSMQSALPIQAAGEKTRP</sequence>
<dbReference type="EMBL" id="CP047650">
    <property type="protein sequence ID" value="QHI99326.1"/>
    <property type="molecule type" value="Genomic_DNA"/>
</dbReference>
<evidence type="ECO:0000313" key="2">
    <source>
        <dbReference type="Proteomes" id="UP000464787"/>
    </source>
</evidence>
<dbReference type="RefSeq" id="WP_160553135.1">
    <property type="nucleotide sequence ID" value="NZ_CP047650.1"/>
</dbReference>
<dbReference type="AlphaFoldDB" id="A0A857J676"/>
<proteinExistence type="predicted"/>